<dbReference type="RefSeq" id="WP_134339644.1">
    <property type="nucleotide sequence ID" value="NZ_SOPW01000005.1"/>
</dbReference>
<reference evidence="2 3" key="1">
    <citation type="submission" date="2019-03" db="EMBL/GenBank/DDBJ databases">
        <authorList>
            <person name="He R.-H."/>
        </authorList>
    </citation>
    <scope>NUCLEOTIDE SEQUENCE [LARGE SCALE GENOMIC DNA]</scope>
    <source>
        <strain evidence="3">SH 714</strain>
    </source>
</reference>
<dbReference type="Pfam" id="PF00571">
    <property type="entry name" value="CBS"/>
    <property type="match status" value="1"/>
</dbReference>
<accession>A0A4Y8IQE2</accession>
<gene>
    <name evidence="2" type="ORF">E3U55_06645</name>
</gene>
<evidence type="ECO:0000313" key="2">
    <source>
        <dbReference type="EMBL" id="TFB22913.1"/>
    </source>
</evidence>
<protein>
    <submittedName>
        <fullName evidence="2">CBS domain-containing protein</fullName>
    </submittedName>
</protein>
<organism evidence="2 3">
    <name type="scientific">Filobacillus milosensis</name>
    <dbReference type="NCBI Taxonomy" id="94137"/>
    <lineage>
        <taxon>Bacteria</taxon>
        <taxon>Bacillati</taxon>
        <taxon>Bacillota</taxon>
        <taxon>Bacilli</taxon>
        <taxon>Bacillales</taxon>
        <taxon>Bacillaceae</taxon>
        <taxon>Filobacillus</taxon>
    </lineage>
</organism>
<name>A0A4Y8IQE2_9BACI</name>
<dbReference type="InterPro" id="IPR000644">
    <property type="entry name" value="CBS_dom"/>
</dbReference>
<evidence type="ECO:0000313" key="3">
    <source>
        <dbReference type="Proteomes" id="UP000297975"/>
    </source>
</evidence>
<dbReference type="Proteomes" id="UP000297975">
    <property type="component" value="Unassembled WGS sequence"/>
</dbReference>
<comment type="caution">
    <text evidence="2">The sequence shown here is derived from an EMBL/GenBank/DDBJ whole genome shotgun (WGS) entry which is preliminary data.</text>
</comment>
<feature type="domain" description="CBS" evidence="1">
    <location>
        <begin position="179"/>
        <end position="231"/>
    </location>
</feature>
<sequence length="233" mass="26724">MKDSERFLFAFNKIEKYLNDHLGGNGHHTGFSQAVNKVSQNHKIVQRFKDDLLEFAVLRNAIVHERTEPEYVIAEPHESTVEKIENVMQELTEPKKVIPRFSREVKSFSVSDSLTDILIVIKESSFSQFPVYEGEEFKGLITGNGITNWLAKTVEDDVLSREDTKLEEILGYEEGPDNYQFVSRDLTIYEAEDIFKEQVNKENRIDAILITHSGKSDESLLGIISSWDIIDIP</sequence>
<dbReference type="OrthoDB" id="49104at2"/>
<dbReference type="SUPFAM" id="SSF54631">
    <property type="entry name" value="CBS-domain pair"/>
    <property type="match status" value="1"/>
</dbReference>
<evidence type="ECO:0000259" key="1">
    <source>
        <dbReference type="Pfam" id="PF00571"/>
    </source>
</evidence>
<dbReference type="Gene3D" id="3.10.580.10">
    <property type="entry name" value="CBS-domain"/>
    <property type="match status" value="1"/>
</dbReference>
<keyword evidence="3" id="KW-1185">Reference proteome</keyword>
<dbReference type="AlphaFoldDB" id="A0A4Y8IQE2"/>
<dbReference type="EMBL" id="SOPW01000005">
    <property type="protein sequence ID" value="TFB22913.1"/>
    <property type="molecule type" value="Genomic_DNA"/>
</dbReference>
<proteinExistence type="predicted"/>
<dbReference type="InterPro" id="IPR046342">
    <property type="entry name" value="CBS_dom_sf"/>
</dbReference>